<evidence type="ECO:0000313" key="3">
    <source>
        <dbReference type="EMBL" id="MBB5226028.1"/>
    </source>
</evidence>
<dbReference type="EMBL" id="JACHFQ010000004">
    <property type="protein sequence ID" value="MBB5226028.1"/>
    <property type="molecule type" value="Genomic_DNA"/>
</dbReference>
<dbReference type="Pfam" id="PF13084">
    <property type="entry name" value="DUF3943"/>
    <property type="match status" value="1"/>
</dbReference>
<feature type="signal peptide" evidence="1">
    <location>
        <begin position="1"/>
        <end position="23"/>
    </location>
</feature>
<evidence type="ECO:0000256" key="1">
    <source>
        <dbReference type="SAM" id="SignalP"/>
    </source>
</evidence>
<name>A0A7W8G8X6_9SPIR</name>
<evidence type="ECO:0000313" key="4">
    <source>
        <dbReference type="Proteomes" id="UP000518887"/>
    </source>
</evidence>
<dbReference type="InterPro" id="IPR025079">
    <property type="entry name" value="DUF3943"/>
</dbReference>
<proteinExistence type="predicted"/>
<comment type="caution">
    <text evidence="3">The sequence shown here is derived from an EMBL/GenBank/DDBJ whole genome shotgun (WGS) entry which is preliminary data.</text>
</comment>
<evidence type="ECO:0000259" key="2">
    <source>
        <dbReference type="Pfam" id="PF13084"/>
    </source>
</evidence>
<dbReference type="Proteomes" id="UP000518887">
    <property type="component" value="Unassembled WGS sequence"/>
</dbReference>
<gene>
    <name evidence="3" type="ORF">HNP76_001396</name>
</gene>
<dbReference type="RefSeq" id="WP_184658918.1">
    <property type="nucleotide sequence ID" value="NZ_CP031518.1"/>
</dbReference>
<organism evidence="3 4">
    <name type="scientific">Treponema ruminis</name>
    <dbReference type="NCBI Taxonomy" id="744515"/>
    <lineage>
        <taxon>Bacteria</taxon>
        <taxon>Pseudomonadati</taxon>
        <taxon>Spirochaetota</taxon>
        <taxon>Spirochaetia</taxon>
        <taxon>Spirochaetales</taxon>
        <taxon>Treponemataceae</taxon>
        <taxon>Treponema</taxon>
    </lineage>
</organism>
<dbReference type="AlphaFoldDB" id="A0A7W8G8X6"/>
<keyword evidence="4" id="KW-1185">Reference proteome</keyword>
<sequence>MRKILSVLLLGALLLNQALFAQAGEAQASEDSDVTFSVESSESESSGWLHENDGKKHWFTAIGGMLFFNVGLASYNRWVLGSGWAQVGPEQWNHFWEREVLYDRDWYWTNFVLHPYQGGLYYQSSRNANLNQLESFAVTLVGASFWEYLCETNAPSTNDLYYTTVGSFAMGEMLYRLSLNADEISSLLGLAVNPMRIWSQAWLRQKPLGTSRNIHELSLKFNVGTSRAYTEISDFDSSLYDQHEVYPFYFNPSIYIVYNDPYGHDSNDPYSQFELEISASVGKGSGKGSVCQYTELDKKIMYDIRILSDGMLFARAPQFSENSDTTLGLVMEYEFDWHQFYELSALGPGLAIKQRHRFENSNLEWQLHGAWNVMGTTDYYYYHRPVVKQTAGVVRDYSMTTGPMTVLKLRYISEKGKTLNLNFRGYAMYDYYEQLQEDSACPSSGWEFIGVTNLGFEIPVSKRVRIGVEDEIYAKRTFYKKVPDILQILNSGSVYARLHLK</sequence>
<accession>A0A7W8G8X6</accession>
<reference evidence="3 4" key="1">
    <citation type="submission" date="2020-08" db="EMBL/GenBank/DDBJ databases">
        <title>Genomic Encyclopedia of Type Strains, Phase IV (KMG-IV): sequencing the most valuable type-strain genomes for metagenomic binning, comparative biology and taxonomic classification.</title>
        <authorList>
            <person name="Goeker M."/>
        </authorList>
    </citation>
    <scope>NUCLEOTIDE SEQUENCE [LARGE SCALE GENOMIC DNA]</scope>
    <source>
        <strain evidence="3 4">DSM 103462</strain>
    </source>
</reference>
<feature type="chain" id="PRO_5031089256" description="DUF3943 domain-containing protein" evidence="1">
    <location>
        <begin position="24"/>
        <end position="501"/>
    </location>
</feature>
<protein>
    <recommendedName>
        <fullName evidence="2">DUF3943 domain-containing protein</fullName>
    </recommendedName>
</protein>
<keyword evidence="1" id="KW-0732">Signal</keyword>
<feature type="domain" description="DUF3943" evidence="2">
    <location>
        <begin position="102"/>
        <end position="180"/>
    </location>
</feature>